<keyword evidence="3" id="KW-1185">Reference proteome</keyword>
<dbReference type="AlphaFoldDB" id="A0AA35TTT9"/>
<dbReference type="Proteomes" id="UP001174909">
    <property type="component" value="Unassembled WGS sequence"/>
</dbReference>
<accession>A0AA35TTT9</accession>
<evidence type="ECO:0000313" key="2">
    <source>
        <dbReference type="EMBL" id="CAI8054335.1"/>
    </source>
</evidence>
<comment type="caution">
    <text evidence="2">The sequence shown here is derived from an EMBL/GenBank/DDBJ whole genome shotgun (WGS) entry which is preliminary data.</text>
</comment>
<name>A0AA35TTT9_GEOBA</name>
<reference evidence="2" key="1">
    <citation type="submission" date="2023-03" db="EMBL/GenBank/DDBJ databases">
        <authorList>
            <person name="Steffen K."/>
            <person name="Cardenas P."/>
        </authorList>
    </citation>
    <scope>NUCLEOTIDE SEQUENCE</scope>
</reference>
<evidence type="ECO:0000313" key="3">
    <source>
        <dbReference type="Proteomes" id="UP001174909"/>
    </source>
</evidence>
<proteinExistence type="predicted"/>
<sequence length="100" mass="11718">MHQGLRRYSSQKRPQESSNHQEGAVPYFWEKTNPQRRPAASSQFPPKKPLLLEKTNHAIRDNEHHLALSTLLEDTPAYLLAGTSHRLTIWLLNYHHFCDY</sequence>
<protein>
    <submittedName>
        <fullName evidence="2">Uncharacterized protein</fullName>
    </submittedName>
</protein>
<evidence type="ECO:0000256" key="1">
    <source>
        <dbReference type="SAM" id="MobiDB-lite"/>
    </source>
</evidence>
<organism evidence="2 3">
    <name type="scientific">Geodia barretti</name>
    <name type="common">Barrett's horny sponge</name>
    <dbReference type="NCBI Taxonomy" id="519541"/>
    <lineage>
        <taxon>Eukaryota</taxon>
        <taxon>Metazoa</taxon>
        <taxon>Porifera</taxon>
        <taxon>Demospongiae</taxon>
        <taxon>Heteroscleromorpha</taxon>
        <taxon>Tetractinellida</taxon>
        <taxon>Astrophorina</taxon>
        <taxon>Geodiidae</taxon>
        <taxon>Geodia</taxon>
    </lineage>
</organism>
<feature type="region of interest" description="Disordered" evidence="1">
    <location>
        <begin position="1"/>
        <end position="47"/>
    </location>
</feature>
<gene>
    <name evidence="2" type="ORF">GBAR_LOCUS29665</name>
</gene>
<dbReference type="EMBL" id="CASHTH010004167">
    <property type="protein sequence ID" value="CAI8054335.1"/>
    <property type="molecule type" value="Genomic_DNA"/>
</dbReference>